<dbReference type="GO" id="GO:0005634">
    <property type="term" value="C:nucleus"/>
    <property type="evidence" value="ECO:0007669"/>
    <property type="project" value="TreeGrafter"/>
</dbReference>
<dbReference type="GO" id="GO:0003700">
    <property type="term" value="F:DNA-binding transcription factor activity"/>
    <property type="evidence" value="ECO:0007669"/>
    <property type="project" value="TreeGrafter"/>
</dbReference>
<dbReference type="PROSITE" id="PS00028">
    <property type="entry name" value="ZINC_FINGER_C2H2_1"/>
    <property type="match status" value="1"/>
</dbReference>
<protein>
    <recommendedName>
        <fullName evidence="3">C2H2-type domain-containing protein</fullName>
    </recommendedName>
</protein>
<feature type="compositionally biased region" description="Basic and acidic residues" evidence="2">
    <location>
        <begin position="1"/>
        <end position="15"/>
    </location>
</feature>
<dbReference type="GO" id="GO:0009736">
    <property type="term" value="P:cytokinin-activated signaling pathway"/>
    <property type="evidence" value="ECO:0007669"/>
    <property type="project" value="TreeGrafter"/>
</dbReference>
<proteinExistence type="predicted"/>
<evidence type="ECO:0000313" key="4">
    <source>
        <dbReference type="EMBL" id="KAH7307524.1"/>
    </source>
</evidence>
<dbReference type="PANTHER" id="PTHR46353">
    <property type="entry name" value="ZINC FINGER PROTEIN 5"/>
    <property type="match status" value="1"/>
</dbReference>
<dbReference type="GO" id="GO:0008270">
    <property type="term" value="F:zinc ion binding"/>
    <property type="evidence" value="ECO:0007669"/>
    <property type="project" value="UniProtKB-KW"/>
</dbReference>
<dbReference type="InterPro" id="IPR013087">
    <property type="entry name" value="Znf_C2H2_type"/>
</dbReference>
<feature type="compositionally biased region" description="Low complexity" evidence="2">
    <location>
        <begin position="369"/>
        <end position="386"/>
    </location>
</feature>
<organism evidence="4 5">
    <name type="scientific">Ceratopteris richardii</name>
    <name type="common">Triangle waterfern</name>
    <dbReference type="NCBI Taxonomy" id="49495"/>
    <lineage>
        <taxon>Eukaryota</taxon>
        <taxon>Viridiplantae</taxon>
        <taxon>Streptophyta</taxon>
        <taxon>Embryophyta</taxon>
        <taxon>Tracheophyta</taxon>
        <taxon>Polypodiopsida</taxon>
        <taxon>Polypodiidae</taxon>
        <taxon>Polypodiales</taxon>
        <taxon>Pteridineae</taxon>
        <taxon>Pteridaceae</taxon>
        <taxon>Parkerioideae</taxon>
        <taxon>Ceratopteris</taxon>
    </lineage>
</organism>
<dbReference type="GO" id="GO:0000976">
    <property type="term" value="F:transcription cis-regulatory region binding"/>
    <property type="evidence" value="ECO:0007669"/>
    <property type="project" value="TreeGrafter"/>
</dbReference>
<feature type="compositionally biased region" description="Pro residues" evidence="2">
    <location>
        <begin position="343"/>
        <end position="368"/>
    </location>
</feature>
<feature type="region of interest" description="Disordered" evidence="2">
    <location>
        <begin position="223"/>
        <end position="242"/>
    </location>
</feature>
<feature type="compositionally biased region" description="Low complexity" evidence="2">
    <location>
        <begin position="16"/>
        <end position="25"/>
    </location>
</feature>
<dbReference type="EMBL" id="CM035427">
    <property type="protein sequence ID" value="KAH7307524.1"/>
    <property type="molecule type" value="Genomic_DNA"/>
</dbReference>
<dbReference type="InterPro" id="IPR036236">
    <property type="entry name" value="Znf_C2H2_sf"/>
</dbReference>
<feature type="region of interest" description="Disordered" evidence="2">
    <location>
        <begin position="1"/>
        <end position="47"/>
    </location>
</feature>
<keyword evidence="5" id="KW-1185">Reference proteome</keyword>
<dbReference type="Proteomes" id="UP000825935">
    <property type="component" value="Chromosome 22"/>
</dbReference>
<feature type="region of interest" description="Disordered" evidence="2">
    <location>
        <begin position="343"/>
        <end position="397"/>
    </location>
</feature>
<keyword evidence="1" id="KW-0862">Zinc</keyword>
<dbReference type="PANTHER" id="PTHR46353:SF21">
    <property type="entry name" value="C2H2-TYPE DOMAIN-CONTAINING PROTEIN"/>
    <property type="match status" value="1"/>
</dbReference>
<dbReference type="InterPro" id="IPR044299">
    <property type="entry name" value="GIS3/ZFP5/ZFP6"/>
</dbReference>
<feature type="region of interest" description="Disordered" evidence="2">
    <location>
        <begin position="111"/>
        <end position="136"/>
    </location>
</feature>
<dbReference type="GO" id="GO:0009740">
    <property type="term" value="P:gibberellic acid mediated signaling pathway"/>
    <property type="evidence" value="ECO:0007669"/>
    <property type="project" value="TreeGrafter"/>
</dbReference>
<dbReference type="OrthoDB" id="1933825at2759"/>
<comment type="caution">
    <text evidence="4">The sequence shown here is derived from an EMBL/GenBank/DDBJ whole genome shotgun (WGS) entry which is preliminary data.</text>
</comment>
<keyword evidence="1" id="KW-0479">Metal-binding</keyword>
<evidence type="ECO:0000256" key="1">
    <source>
        <dbReference type="PROSITE-ProRule" id="PRU00042"/>
    </source>
</evidence>
<dbReference type="Gene3D" id="3.30.160.60">
    <property type="entry name" value="Classic Zinc Finger"/>
    <property type="match status" value="1"/>
</dbReference>
<feature type="compositionally biased region" description="Basic and acidic residues" evidence="2">
    <location>
        <begin position="31"/>
        <end position="43"/>
    </location>
</feature>
<gene>
    <name evidence="4" type="ORF">KP509_22G063600</name>
</gene>
<evidence type="ECO:0000313" key="5">
    <source>
        <dbReference type="Proteomes" id="UP000825935"/>
    </source>
</evidence>
<dbReference type="GO" id="GO:0010090">
    <property type="term" value="P:trichome morphogenesis"/>
    <property type="evidence" value="ECO:0007669"/>
    <property type="project" value="InterPro"/>
</dbReference>
<feature type="domain" description="C2H2-type" evidence="3">
    <location>
        <begin position="209"/>
        <end position="236"/>
    </location>
</feature>
<feature type="region of interest" description="Disordered" evidence="2">
    <location>
        <begin position="168"/>
        <end position="189"/>
    </location>
</feature>
<accession>A0A8T2S961</accession>
<dbReference type="PROSITE" id="PS50157">
    <property type="entry name" value="ZINC_FINGER_C2H2_2"/>
    <property type="match status" value="1"/>
</dbReference>
<name>A0A8T2S961_CERRI</name>
<feature type="compositionally biased region" description="Polar residues" evidence="2">
    <location>
        <begin position="388"/>
        <end position="397"/>
    </location>
</feature>
<dbReference type="AlphaFoldDB" id="A0A8T2S961"/>
<evidence type="ECO:0000256" key="2">
    <source>
        <dbReference type="SAM" id="MobiDB-lite"/>
    </source>
</evidence>
<dbReference type="SUPFAM" id="SSF57667">
    <property type="entry name" value="beta-beta-alpha zinc fingers"/>
    <property type="match status" value="1"/>
</dbReference>
<keyword evidence="1" id="KW-0863">Zinc-finger</keyword>
<evidence type="ECO:0000259" key="3">
    <source>
        <dbReference type="PROSITE" id="PS50157"/>
    </source>
</evidence>
<reference evidence="4" key="1">
    <citation type="submission" date="2021-08" db="EMBL/GenBank/DDBJ databases">
        <title>WGS assembly of Ceratopteris richardii.</title>
        <authorList>
            <person name="Marchant D.B."/>
            <person name="Chen G."/>
            <person name="Jenkins J."/>
            <person name="Shu S."/>
            <person name="Leebens-Mack J."/>
            <person name="Grimwood J."/>
            <person name="Schmutz J."/>
            <person name="Soltis P."/>
            <person name="Soltis D."/>
            <person name="Chen Z.-H."/>
        </authorList>
    </citation>
    <scope>NUCLEOTIDE SEQUENCE</scope>
    <source>
        <strain evidence="4">Whitten #5841</strain>
        <tissue evidence="4">Leaf</tissue>
    </source>
</reference>
<sequence>MSSEEASNKREEKQPEQAVQPEAQQHYPAHSSEHRRLFHEPKRQRLSYPLPPEHLAFAGGNPFQTSFPYASGDDVCREDALSATCPMQPSASPHQPIPHRSWWFMGASDDPQECPTRAETFRPCTSEGPSGSWWTPPASVEEQLPMPETPGEPTAGLKLFGVVMTPDTETSASIDSREGTDSASGSSAAVIPASSACTSGLGGEGRRLFECQFCGREFGSSQALGGHQNAHKRERQIAKRERSQATRLASIAAAAGGTHGYLPPPGTATAAHYRLPTSPFLTPHCAPLQHRAPAGPIYFSHIPVLSHRTPTGYPQHVADASVTQQLSAPHMLPAHLLRVVPPLQPPGPPHASPIPPAAFVPAAPPSRSSPPATLGDLDLDLRLGLRPSFQQHPPQPP</sequence>
<dbReference type="Pfam" id="PF13912">
    <property type="entry name" value="zf-C2H2_6"/>
    <property type="match status" value="1"/>
</dbReference>